<dbReference type="Proteomes" id="UP000299102">
    <property type="component" value="Unassembled WGS sequence"/>
</dbReference>
<evidence type="ECO:0000313" key="3">
    <source>
        <dbReference type="Proteomes" id="UP000299102"/>
    </source>
</evidence>
<proteinExistence type="predicted"/>
<sequence>MEEKYMFSMNNEQICCAEGHSPNKCSAKLQARVRSGRGVTRRTLISASSGLIADVVSGSLVRRTALSRSTYPSAVLRIRSNSLSLPSKAKGGPKSESRPLLESRTGREPDEAVELELTSRTGQ</sequence>
<keyword evidence="3" id="KW-1185">Reference proteome</keyword>
<reference evidence="2 3" key="1">
    <citation type="journal article" date="2019" name="Commun. Biol.">
        <title>The bagworm genome reveals a unique fibroin gene that provides high tensile strength.</title>
        <authorList>
            <person name="Kono N."/>
            <person name="Nakamura H."/>
            <person name="Ohtoshi R."/>
            <person name="Tomita M."/>
            <person name="Numata K."/>
            <person name="Arakawa K."/>
        </authorList>
    </citation>
    <scope>NUCLEOTIDE SEQUENCE [LARGE SCALE GENOMIC DNA]</scope>
</reference>
<feature type="region of interest" description="Disordered" evidence="1">
    <location>
        <begin position="82"/>
        <end position="123"/>
    </location>
</feature>
<evidence type="ECO:0000313" key="2">
    <source>
        <dbReference type="EMBL" id="GBP28482.1"/>
    </source>
</evidence>
<dbReference type="AlphaFoldDB" id="A0A4C1UR78"/>
<accession>A0A4C1UR78</accession>
<protein>
    <submittedName>
        <fullName evidence="2">Uncharacterized protein</fullName>
    </submittedName>
</protein>
<dbReference type="EMBL" id="BGZK01000207">
    <property type="protein sequence ID" value="GBP28482.1"/>
    <property type="molecule type" value="Genomic_DNA"/>
</dbReference>
<organism evidence="2 3">
    <name type="scientific">Eumeta variegata</name>
    <name type="common">Bagworm moth</name>
    <name type="synonym">Eumeta japonica</name>
    <dbReference type="NCBI Taxonomy" id="151549"/>
    <lineage>
        <taxon>Eukaryota</taxon>
        <taxon>Metazoa</taxon>
        <taxon>Ecdysozoa</taxon>
        <taxon>Arthropoda</taxon>
        <taxon>Hexapoda</taxon>
        <taxon>Insecta</taxon>
        <taxon>Pterygota</taxon>
        <taxon>Neoptera</taxon>
        <taxon>Endopterygota</taxon>
        <taxon>Lepidoptera</taxon>
        <taxon>Glossata</taxon>
        <taxon>Ditrysia</taxon>
        <taxon>Tineoidea</taxon>
        <taxon>Psychidae</taxon>
        <taxon>Oiketicinae</taxon>
        <taxon>Eumeta</taxon>
    </lineage>
</organism>
<gene>
    <name evidence="2" type="ORF">EVAR_93429_1</name>
</gene>
<evidence type="ECO:0000256" key="1">
    <source>
        <dbReference type="SAM" id="MobiDB-lite"/>
    </source>
</evidence>
<comment type="caution">
    <text evidence="2">The sequence shown here is derived from an EMBL/GenBank/DDBJ whole genome shotgun (WGS) entry which is preliminary data.</text>
</comment>
<name>A0A4C1UR78_EUMVA</name>
<feature type="compositionally biased region" description="Basic and acidic residues" evidence="1">
    <location>
        <begin position="93"/>
        <end position="110"/>
    </location>
</feature>